<gene>
    <name evidence="2" type="ORF">SAMN04488503_2662</name>
</gene>
<keyword evidence="2" id="KW-0032">Aminotransferase</keyword>
<dbReference type="InterPro" id="IPR015421">
    <property type="entry name" value="PyrdxlP-dep_Trfase_major"/>
</dbReference>
<keyword evidence="2" id="KW-0808">Transferase</keyword>
<accession>A0A239BMG9</accession>
<dbReference type="Proteomes" id="UP000198324">
    <property type="component" value="Unassembled WGS sequence"/>
</dbReference>
<dbReference type="RefSeq" id="WP_089274863.1">
    <property type="nucleotide sequence ID" value="NZ_FZOC01000005.1"/>
</dbReference>
<evidence type="ECO:0000256" key="1">
    <source>
        <dbReference type="ARBA" id="ARBA00037999"/>
    </source>
</evidence>
<dbReference type="PANTHER" id="PTHR30244">
    <property type="entry name" value="TRANSAMINASE"/>
    <property type="match status" value="1"/>
</dbReference>
<dbReference type="EMBL" id="FZOC01000005">
    <property type="protein sequence ID" value="SNS08591.1"/>
    <property type="molecule type" value="Genomic_DNA"/>
</dbReference>
<sequence>MSERPPVRTKENFLVFGSPAIEQAEIDEVVSCLKSRWIGTGPRTAQFERDFAAYKGVPAAVALHSCTAALHLAMVALNLKPGDEVITTPLTFCATVNAILHAGGNPVLADIDPITLNTAADGAALRPRLLPEMHPQKSNGSPGSRSCVPSPRSWFRTTGIGSWHVDAGLCFPL</sequence>
<keyword evidence="3" id="KW-1185">Reference proteome</keyword>
<dbReference type="InterPro" id="IPR000653">
    <property type="entry name" value="DegT/StrS_aminotransferase"/>
</dbReference>
<dbReference type="OrthoDB" id="9766188at2"/>
<dbReference type="GO" id="GO:0030170">
    <property type="term" value="F:pyridoxal phosphate binding"/>
    <property type="evidence" value="ECO:0007669"/>
    <property type="project" value="TreeGrafter"/>
</dbReference>
<dbReference type="PANTHER" id="PTHR30244:SF34">
    <property type="entry name" value="DTDP-4-AMINO-4,6-DIDEOXYGALACTOSE TRANSAMINASE"/>
    <property type="match status" value="1"/>
</dbReference>
<dbReference type="AlphaFoldDB" id="A0A239BMG9"/>
<dbReference type="SUPFAM" id="SSF53383">
    <property type="entry name" value="PLP-dependent transferases"/>
    <property type="match status" value="1"/>
</dbReference>
<protein>
    <submittedName>
        <fullName evidence="2">DegT/DnrJ/EryC1/StrS aminotransferase family protein</fullName>
    </submittedName>
</protein>
<organism evidence="2 3">
    <name type="scientific">Humidesulfovibrio mexicanus</name>
    <dbReference type="NCBI Taxonomy" id="147047"/>
    <lineage>
        <taxon>Bacteria</taxon>
        <taxon>Pseudomonadati</taxon>
        <taxon>Thermodesulfobacteriota</taxon>
        <taxon>Desulfovibrionia</taxon>
        <taxon>Desulfovibrionales</taxon>
        <taxon>Desulfovibrionaceae</taxon>
        <taxon>Humidesulfovibrio</taxon>
    </lineage>
</organism>
<name>A0A239BMG9_9BACT</name>
<evidence type="ECO:0000313" key="2">
    <source>
        <dbReference type="EMBL" id="SNS08591.1"/>
    </source>
</evidence>
<dbReference type="GO" id="GO:0000271">
    <property type="term" value="P:polysaccharide biosynthetic process"/>
    <property type="evidence" value="ECO:0007669"/>
    <property type="project" value="TreeGrafter"/>
</dbReference>
<proteinExistence type="inferred from homology"/>
<dbReference type="GO" id="GO:0008483">
    <property type="term" value="F:transaminase activity"/>
    <property type="evidence" value="ECO:0007669"/>
    <property type="project" value="UniProtKB-KW"/>
</dbReference>
<dbReference type="InterPro" id="IPR015424">
    <property type="entry name" value="PyrdxlP-dep_Trfase"/>
</dbReference>
<reference evidence="2 3" key="1">
    <citation type="submission" date="2017-06" db="EMBL/GenBank/DDBJ databases">
        <authorList>
            <person name="Kim H.J."/>
            <person name="Triplett B.A."/>
        </authorList>
    </citation>
    <scope>NUCLEOTIDE SEQUENCE [LARGE SCALE GENOMIC DNA]</scope>
    <source>
        <strain evidence="2 3">DSM 13116</strain>
    </source>
</reference>
<dbReference type="Pfam" id="PF01041">
    <property type="entry name" value="DegT_DnrJ_EryC1"/>
    <property type="match status" value="1"/>
</dbReference>
<dbReference type="Gene3D" id="3.40.640.10">
    <property type="entry name" value="Type I PLP-dependent aspartate aminotransferase-like (Major domain)"/>
    <property type="match status" value="1"/>
</dbReference>
<evidence type="ECO:0000313" key="3">
    <source>
        <dbReference type="Proteomes" id="UP000198324"/>
    </source>
</evidence>
<comment type="similarity">
    <text evidence="1">Belongs to the DegT/DnrJ/EryC1 family.</text>
</comment>